<evidence type="ECO:0000256" key="1">
    <source>
        <dbReference type="ARBA" id="ARBA00022801"/>
    </source>
</evidence>
<sequence>MLLLAALVIAAADMTATNGLPEREPAAVGMSSARLATIDRVVQRGVEAGGYPGASVVVGRKGYSVLSRGFGALDWSGRTRVSSRESIYDLASLTKVVATTTAIMVLYDAGKVDIDAPVSRYLPDFSGGLRDQVTVRHLLTHRAGLPAGRELWRIAKTPAEARAAVMTSPIQCAPGNCYEYSDLGADLLGFVAEAASGQTLDAFLERAVFAKLGMSDTHFRPDAMSSVRTAPTEIAPPRGYPLRGEVHDENAYALGGVAGHAGLFSTAEDLSVFAQMLLDGGVYNGVRVVSDSAVALFTKRAAGHRALGWDTCDGGAGCGQYMSERAFGHTGFTGTSLWIDPDRQMFVILLTNRVHAARARRPSKVIADVRNDLADAAVLAVMDDPTGVMAMPVSFRADRAQDWNRPLRSSRASSAASRRRAAAAKRASAKRASAKRAASKKSSAKSSSKSTAKSGTKATVSKSSVSAKKKTSVKKPVVKKSTKKKR</sequence>
<protein>
    <submittedName>
        <fullName evidence="4">Serine hydrolase</fullName>
    </submittedName>
</protein>
<dbReference type="InterPro" id="IPR012338">
    <property type="entry name" value="Beta-lactam/transpept-like"/>
</dbReference>
<dbReference type="InterPro" id="IPR050789">
    <property type="entry name" value="Diverse_Enzym_Activities"/>
</dbReference>
<dbReference type="RefSeq" id="WP_171227238.1">
    <property type="nucleotide sequence ID" value="NZ_CP053085.1"/>
</dbReference>
<dbReference type="Proteomes" id="UP000500938">
    <property type="component" value="Chromosome"/>
</dbReference>
<dbReference type="InterPro" id="IPR001466">
    <property type="entry name" value="Beta-lactam-related"/>
</dbReference>
<feature type="compositionally biased region" description="Basic residues" evidence="2">
    <location>
        <begin position="417"/>
        <end position="443"/>
    </location>
</feature>
<dbReference type="SUPFAM" id="SSF56601">
    <property type="entry name" value="beta-lactamase/transpeptidase-like"/>
    <property type="match status" value="1"/>
</dbReference>
<dbReference type="PANTHER" id="PTHR43283">
    <property type="entry name" value="BETA-LACTAMASE-RELATED"/>
    <property type="match status" value="1"/>
</dbReference>
<reference evidence="4 5" key="1">
    <citation type="submission" date="2020-05" db="EMBL/GenBank/DDBJ databases">
        <title>Complete genome sequence of Gemmatimonas greenlandica TET16.</title>
        <authorList>
            <person name="Zeng Y."/>
        </authorList>
    </citation>
    <scope>NUCLEOTIDE SEQUENCE [LARGE SCALE GENOMIC DNA]</scope>
    <source>
        <strain evidence="4 5">TET16</strain>
    </source>
</reference>
<evidence type="ECO:0000256" key="2">
    <source>
        <dbReference type="SAM" id="MobiDB-lite"/>
    </source>
</evidence>
<name>A0A6M4IY39_9BACT</name>
<evidence type="ECO:0000313" key="5">
    <source>
        <dbReference type="Proteomes" id="UP000500938"/>
    </source>
</evidence>
<dbReference type="EMBL" id="CP053085">
    <property type="protein sequence ID" value="QJR37802.1"/>
    <property type="molecule type" value="Genomic_DNA"/>
</dbReference>
<evidence type="ECO:0000313" key="4">
    <source>
        <dbReference type="EMBL" id="QJR37802.1"/>
    </source>
</evidence>
<feature type="compositionally biased region" description="Basic residues" evidence="2">
    <location>
        <begin position="467"/>
        <end position="486"/>
    </location>
</feature>
<keyword evidence="1 4" id="KW-0378">Hydrolase</keyword>
<dbReference type="PANTHER" id="PTHR43283:SF11">
    <property type="entry name" value="BETA-LACTAMASE-RELATED DOMAIN-CONTAINING PROTEIN"/>
    <property type="match status" value="1"/>
</dbReference>
<feature type="domain" description="Beta-lactamase-related" evidence="3">
    <location>
        <begin position="38"/>
        <end position="361"/>
    </location>
</feature>
<proteinExistence type="predicted"/>
<dbReference type="GO" id="GO:0016787">
    <property type="term" value="F:hydrolase activity"/>
    <property type="evidence" value="ECO:0007669"/>
    <property type="project" value="UniProtKB-KW"/>
</dbReference>
<organism evidence="4 5">
    <name type="scientific">Gemmatimonas groenlandica</name>
    <dbReference type="NCBI Taxonomy" id="2732249"/>
    <lineage>
        <taxon>Bacteria</taxon>
        <taxon>Pseudomonadati</taxon>
        <taxon>Gemmatimonadota</taxon>
        <taxon>Gemmatimonadia</taxon>
        <taxon>Gemmatimonadales</taxon>
        <taxon>Gemmatimonadaceae</taxon>
        <taxon>Gemmatimonas</taxon>
    </lineage>
</organism>
<gene>
    <name evidence="4" type="ORF">HKW67_20895</name>
</gene>
<dbReference type="Pfam" id="PF00144">
    <property type="entry name" value="Beta-lactamase"/>
    <property type="match status" value="1"/>
</dbReference>
<evidence type="ECO:0000259" key="3">
    <source>
        <dbReference type="Pfam" id="PF00144"/>
    </source>
</evidence>
<dbReference type="KEGG" id="ggr:HKW67_20895"/>
<feature type="region of interest" description="Disordered" evidence="2">
    <location>
        <begin position="402"/>
        <end position="486"/>
    </location>
</feature>
<accession>A0A6M4IY39</accession>
<dbReference type="AlphaFoldDB" id="A0A6M4IY39"/>
<feature type="compositionally biased region" description="Low complexity" evidence="2">
    <location>
        <begin position="444"/>
        <end position="466"/>
    </location>
</feature>
<dbReference type="Gene3D" id="3.40.710.10">
    <property type="entry name" value="DD-peptidase/beta-lactamase superfamily"/>
    <property type="match status" value="1"/>
</dbReference>
<keyword evidence="5" id="KW-1185">Reference proteome</keyword>